<proteinExistence type="inferred from homology"/>
<evidence type="ECO:0000256" key="1">
    <source>
        <dbReference type="HAMAP-Rule" id="MF_00800"/>
    </source>
</evidence>
<dbReference type="PIRSF" id="PIRSF007510">
    <property type="entry name" value="UCP007510"/>
    <property type="match status" value="1"/>
</dbReference>
<dbReference type="AlphaFoldDB" id="A0A0U5JQ91"/>
<accession>A0A0U5JQ91</accession>
<dbReference type="InterPro" id="IPR006340">
    <property type="entry name" value="DUF436"/>
</dbReference>
<protein>
    <recommendedName>
        <fullName evidence="1">UPF0340 protein LRLP16767_LR3C6_01009</fullName>
    </recommendedName>
</protein>
<dbReference type="Pfam" id="PF04260">
    <property type="entry name" value="DUF436"/>
    <property type="match status" value="1"/>
</dbReference>
<dbReference type="HAMAP" id="MF_00800">
    <property type="entry name" value="UPF0340"/>
    <property type="match status" value="1"/>
</dbReference>
<reference evidence="2" key="1">
    <citation type="submission" date="2015-10" db="EMBL/GenBank/DDBJ databases">
        <authorList>
            <person name="Gilbert D.G."/>
        </authorList>
    </citation>
    <scope>NUCLEOTIDE SEQUENCE</scope>
    <source>
        <strain evidence="2">3c6</strain>
    </source>
</reference>
<evidence type="ECO:0000313" key="2">
    <source>
        <dbReference type="EMBL" id="CUR39043.1"/>
    </source>
</evidence>
<dbReference type="SUPFAM" id="SSF110710">
    <property type="entry name" value="TTHA0583/YokD-like"/>
    <property type="match status" value="1"/>
</dbReference>
<dbReference type="EMBL" id="LN887406">
    <property type="protein sequence ID" value="CUR39043.1"/>
    <property type="molecule type" value="Genomic_DNA"/>
</dbReference>
<sequence>MTVDGINLDKIKEQTATGLTELLDQAQLEKDDLVVLGLSTSEVHGGIIGKDSNIEIAWAIVSTVVNILRKHQLHLAVQGCEHLNRALVVERNVAKERSFEQVTVFPSLHAGGAGQIAAFENFNDSIEVEHITAEAGMDIGDTSIGIHVKFVQVPVRTSIKQIGLAHTTYLRNRSKLIGGARAKYEWDPFDNK</sequence>
<comment type="similarity">
    <text evidence="1">Belongs to the UPF0340 family.</text>
</comment>
<dbReference type="InterPro" id="IPR028345">
    <property type="entry name" value="Antibiotic_NAT-like"/>
</dbReference>
<name>A0A0U5JQ91_LIMRT</name>
<dbReference type="NCBIfam" id="TIGR01440">
    <property type="entry name" value="TIGR01440 family protein"/>
    <property type="match status" value="1"/>
</dbReference>
<dbReference type="Gene3D" id="3.40.50.10360">
    <property type="entry name" value="Hypothetical protein TT1679"/>
    <property type="match status" value="1"/>
</dbReference>
<organism evidence="2">
    <name type="scientific">Limosilactobacillus reuteri</name>
    <name type="common">Lactobacillus reuteri</name>
    <dbReference type="NCBI Taxonomy" id="1598"/>
    <lineage>
        <taxon>Bacteria</taxon>
        <taxon>Bacillati</taxon>
        <taxon>Bacillota</taxon>
        <taxon>Bacilli</taxon>
        <taxon>Lactobacillales</taxon>
        <taxon>Lactobacillaceae</taxon>
        <taxon>Limosilactobacillus</taxon>
    </lineage>
</organism>
<gene>
    <name evidence="2" type="ORF">LRLP16767_LR3C6_01009</name>
</gene>